<reference evidence="5" key="1">
    <citation type="submission" date="2022-11" db="UniProtKB">
        <authorList>
            <consortium name="WormBaseParasite"/>
        </authorList>
    </citation>
    <scope>IDENTIFICATION</scope>
</reference>
<evidence type="ECO:0000313" key="5">
    <source>
        <dbReference type="WBParaSite" id="PSAMB.scaffold168size69872.g2901.t1"/>
    </source>
</evidence>
<comment type="similarity">
    <text evidence="1">Belongs to the KXD1 family.</text>
</comment>
<dbReference type="InterPro" id="IPR019371">
    <property type="entry name" value="KxDL_dom"/>
</dbReference>
<evidence type="ECO:0000256" key="2">
    <source>
        <dbReference type="SAM" id="MobiDB-lite"/>
    </source>
</evidence>
<feature type="compositionally biased region" description="Low complexity" evidence="2">
    <location>
        <begin position="163"/>
        <end position="182"/>
    </location>
</feature>
<dbReference type="PANTHER" id="PTHR13511">
    <property type="entry name" value="KXDL MOTIF-CONTAINING PROTEIN 1"/>
    <property type="match status" value="1"/>
</dbReference>
<accession>A0A914V9E8</accession>
<dbReference type="WBParaSite" id="PSAMB.scaffold168size69872.g2901.t1">
    <property type="protein sequence ID" value="PSAMB.scaffold168size69872.g2901.t1"/>
    <property type="gene ID" value="PSAMB.scaffold168size69872.g2901"/>
</dbReference>
<proteinExistence type="inferred from homology"/>
<evidence type="ECO:0000313" key="4">
    <source>
        <dbReference type="Proteomes" id="UP000887566"/>
    </source>
</evidence>
<dbReference type="AlphaFoldDB" id="A0A914V9E8"/>
<dbReference type="PANTHER" id="PTHR13511:SF0">
    <property type="entry name" value="KXDL MOTIF-CONTAINING PROTEIN 1"/>
    <property type="match status" value="1"/>
</dbReference>
<dbReference type="InterPro" id="IPR039843">
    <property type="entry name" value="KXD1-like"/>
</dbReference>
<keyword evidence="4" id="KW-1185">Reference proteome</keyword>
<feature type="region of interest" description="Disordered" evidence="2">
    <location>
        <begin position="135"/>
        <end position="190"/>
    </location>
</feature>
<dbReference type="Proteomes" id="UP000887566">
    <property type="component" value="Unplaced"/>
</dbReference>
<dbReference type="Pfam" id="PF10241">
    <property type="entry name" value="KxDL"/>
    <property type="match status" value="1"/>
</dbReference>
<protein>
    <submittedName>
        <fullName evidence="5">KxDL domain-containing protein</fullName>
    </submittedName>
</protein>
<evidence type="ECO:0000259" key="3">
    <source>
        <dbReference type="Pfam" id="PF10241"/>
    </source>
</evidence>
<feature type="domain" description="KxDL" evidence="3">
    <location>
        <begin position="44"/>
        <end position="128"/>
    </location>
</feature>
<organism evidence="4 5">
    <name type="scientific">Plectus sambesii</name>
    <dbReference type="NCBI Taxonomy" id="2011161"/>
    <lineage>
        <taxon>Eukaryota</taxon>
        <taxon>Metazoa</taxon>
        <taxon>Ecdysozoa</taxon>
        <taxon>Nematoda</taxon>
        <taxon>Chromadorea</taxon>
        <taxon>Plectida</taxon>
        <taxon>Plectina</taxon>
        <taxon>Plectoidea</taxon>
        <taxon>Plectidae</taxon>
        <taxon>Plectus</taxon>
    </lineage>
</organism>
<evidence type="ECO:0000256" key="1">
    <source>
        <dbReference type="ARBA" id="ARBA00005913"/>
    </source>
</evidence>
<dbReference type="GO" id="GO:0099078">
    <property type="term" value="C:BORC complex"/>
    <property type="evidence" value="ECO:0007669"/>
    <property type="project" value="TreeGrafter"/>
</dbReference>
<sequence length="190" mass="20447">MPLPGAELETGRRRSGAETLGTVGDEIFPLFHDPTASEAFVDALTSQVDSANIERIIDAQRKALSRFEKTNEMLVNCCQLSASRLEGARRELLGHTQTIMDMKKDLESIFRRVRVFKQTVSQLYPTAFAEAQLSAKKPSLATDDEDDGPTDKAESTVQPASGSNSALTSLPLSAASASATSSDKTHASQS</sequence>
<dbReference type="GO" id="GO:0032418">
    <property type="term" value="P:lysosome localization"/>
    <property type="evidence" value="ECO:0007669"/>
    <property type="project" value="TreeGrafter"/>
</dbReference>
<name>A0A914V9E8_9BILA</name>